<comment type="caution">
    <text evidence="1">The sequence shown here is derived from an EMBL/GenBank/DDBJ whole genome shotgun (WGS) entry which is preliminary data.</text>
</comment>
<reference evidence="1 2" key="1">
    <citation type="submission" date="2024-03" db="EMBL/GenBank/DDBJ databases">
        <title>Human intestinal bacterial collection.</title>
        <authorList>
            <person name="Pauvert C."/>
            <person name="Hitch T.C.A."/>
            <person name="Clavel T."/>
        </authorList>
    </citation>
    <scope>NUCLEOTIDE SEQUENCE [LARGE SCALE GENOMIC DNA]</scope>
    <source>
        <strain evidence="1 2">CLA-SR-H024</strain>
    </source>
</reference>
<evidence type="ECO:0000313" key="1">
    <source>
        <dbReference type="EMBL" id="MEQ2468630.1"/>
    </source>
</evidence>
<organism evidence="1 2">
    <name type="scientific">Niallia hominis</name>
    <dbReference type="NCBI Taxonomy" id="3133173"/>
    <lineage>
        <taxon>Bacteria</taxon>
        <taxon>Bacillati</taxon>
        <taxon>Bacillota</taxon>
        <taxon>Bacilli</taxon>
        <taxon>Bacillales</taxon>
        <taxon>Bacillaceae</taxon>
        <taxon>Niallia</taxon>
    </lineage>
</organism>
<sequence length="64" mass="7012">MKNTICPKCNSEEIKKGVMAASVGQVHMYPEKNLSQKPSPISAEYCGNCGYIMSLYVETPKNLG</sequence>
<keyword evidence="2" id="KW-1185">Reference proteome</keyword>
<name>A0ABV1F5G4_9BACI</name>
<dbReference type="Proteomes" id="UP001465426">
    <property type="component" value="Unassembled WGS sequence"/>
</dbReference>
<dbReference type="EMBL" id="JBBMFN010000127">
    <property type="protein sequence ID" value="MEQ2468630.1"/>
    <property type="molecule type" value="Genomic_DNA"/>
</dbReference>
<protein>
    <submittedName>
        <fullName evidence="1">Acetyltransferase</fullName>
    </submittedName>
</protein>
<gene>
    <name evidence="1" type="ORF">WMO63_23545</name>
</gene>
<evidence type="ECO:0000313" key="2">
    <source>
        <dbReference type="Proteomes" id="UP001465426"/>
    </source>
</evidence>
<proteinExistence type="predicted"/>
<dbReference type="RefSeq" id="WP_031537321.1">
    <property type="nucleotide sequence ID" value="NZ_JBBMFN010000127.1"/>
</dbReference>
<accession>A0ABV1F5G4</accession>